<organism evidence="1 2">
    <name type="scientific">Brucella rhizosphaerae</name>
    <dbReference type="NCBI Taxonomy" id="571254"/>
    <lineage>
        <taxon>Bacteria</taxon>
        <taxon>Pseudomonadati</taxon>
        <taxon>Pseudomonadota</taxon>
        <taxon>Alphaproteobacteria</taxon>
        <taxon>Hyphomicrobiales</taxon>
        <taxon>Brucellaceae</taxon>
        <taxon>Brucella/Ochrobactrum group</taxon>
        <taxon>Brucella</taxon>
    </lineage>
</organism>
<sequence length="41" mass="4925">MTKEKPLWSSPQRLYSEYAERQLHKRGRLRGILAVHFIRGD</sequence>
<dbReference type="EMBL" id="NNRK01000033">
    <property type="protein sequence ID" value="OYR11144.1"/>
    <property type="molecule type" value="Genomic_DNA"/>
</dbReference>
<name>A0A256F8H0_9HYPH</name>
<dbReference type="Proteomes" id="UP000216345">
    <property type="component" value="Unassembled WGS sequence"/>
</dbReference>
<protein>
    <submittedName>
        <fullName evidence="1">Uncharacterized protein</fullName>
    </submittedName>
</protein>
<evidence type="ECO:0000313" key="2">
    <source>
        <dbReference type="Proteomes" id="UP000216345"/>
    </source>
</evidence>
<keyword evidence="2" id="KW-1185">Reference proteome</keyword>
<accession>A0A256F8H0</accession>
<proteinExistence type="predicted"/>
<dbReference type="AlphaFoldDB" id="A0A256F8H0"/>
<reference evidence="1 2" key="1">
    <citation type="submission" date="2017-07" db="EMBL/GenBank/DDBJ databases">
        <title>Phylogenetic study on the rhizospheric bacterium Ochrobactrum sp. A44.</title>
        <authorList>
            <person name="Krzyzanowska D.M."/>
            <person name="Ossowicki A."/>
            <person name="Rajewska M."/>
            <person name="Maciag T."/>
            <person name="Kaczynski Z."/>
            <person name="Czerwicka M."/>
            <person name="Jafra S."/>
        </authorList>
    </citation>
    <scope>NUCLEOTIDE SEQUENCE [LARGE SCALE GENOMIC DNA]</scope>
    <source>
        <strain evidence="1 2">PR17</strain>
    </source>
</reference>
<evidence type="ECO:0000313" key="1">
    <source>
        <dbReference type="EMBL" id="OYR11144.1"/>
    </source>
</evidence>
<comment type="caution">
    <text evidence="1">The sequence shown here is derived from an EMBL/GenBank/DDBJ whole genome shotgun (WGS) entry which is preliminary data.</text>
</comment>
<gene>
    <name evidence="1" type="ORF">CEV32_1441</name>
</gene>